<feature type="compositionally biased region" description="Pro residues" evidence="1">
    <location>
        <begin position="25"/>
        <end position="37"/>
    </location>
</feature>
<sequence length="103" mass="10658">MVTSNAHPPTISSAGSARTNRETALPPPRPAAAPPSFPTSGLLLAAHPAADRTAPSPGWPQPRRAAIGGRPNGGRGSSPDTTKARISSEIRTFVFFFSSGDRI</sequence>
<dbReference type="Proteomes" id="UP000599437">
    <property type="component" value="Unassembled WGS sequence"/>
</dbReference>
<accession>A0ABQ3E5P6</accession>
<comment type="caution">
    <text evidence="2">The sequence shown here is derived from an EMBL/GenBank/DDBJ whole genome shotgun (WGS) entry which is preliminary data.</text>
</comment>
<proteinExistence type="predicted"/>
<organism evidence="2 3">
    <name type="scientific">Streptomyces chryseus</name>
    <dbReference type="NCBI Taxonomy" id="68186"/>
    <lineage>
        <taxon>Bacteria</taxon>
        <taxon>Bacillati</taxon>
        <taxon>Actinomycetota</taxon>
        <taxon>Actinomycetes</taxon>
        <taxon>Kitasatosporales</taxon>
        <taxon>Streptomycetaceae</taxon>
        <taxon>Streptomyces</taxon>
    </lineage>
</organism>
<evidence type="ECO:0000256" key="1">
    <source>
        <dbReference type="SAM" id="MobiDB-lite"/>
    </source>
</evidence>
<name>A0ABQ3E5P6_9ACTN</name>
<protein>
    <submittedName>
        <fullName evidence="2">Uncharacterized protein</fullName>
    </submittedName>
</protein>
<evidence type="ECO:0000313" key="2">
    <source>
        <dbReference type="EMBL" id="GHB24194.1"/>
    </source>
</evidence>
<feature type="compositionally biased region" description="Polar residues" evidence="1">
    <location>
        <begin position="1"/>
        <end position="18"/>
    </location>
</feature>
<evidence type="ECO:0000313" key="3">
    <source>
        <dbReference type="Proteomes" id="UP000599437"/>
    </source>
</evidence>
<keyword evidence="3" id="KW-1185">Reference proteome</keyword>
<gene>
    <name evidence="2" type="ORF">GCM10010346_54940</name>
</gene>
<feature type="region of interest" description="Disordered" evidence="1">
    <location>
        <begin position="1"/>
        <end position="85"/>
    </location>
</feature>
<reference evidence="3" key="1">
    <citation type="journal article" date="2019" name="Int. J. Syst. Evol. Microbiol.">
        <title>The Global Catalogue of Microorganisms (GCM) 10K type strain sequencing project: providing services to taxonomists for standard genome sequencing and annotation.</title>
        <authorList>
            <consortium name="The Broad Institute Genomics Platform"/>
            <consortium name="The Broad Institute Genome Sequencing Center for Infectious Disease"/>
            <person name="Wu L."/>
            <person name="Ma J."/>
        </authorList>
    </citation>
    <scope>NUCLEOTIDE SEQUENCE [LARGE SCALE GENOMIC DNA]</scope>
    <source>
        <strain evidence="3">JCM 4737</strain>
    </source>
</reference>
<dbReference type="EMBL" id="BMVO01000025">
    <property type="protein sequence ID" value="GHB24194.1"/>
    <property type="molecule type" value="Genomic_DNA"/>
</dbReference>